<organism evidence="2 3">
    <name type="scientific">Flavobacterium davisii</name>
    <dbReference type="NCBI Taxonomy" id="2906077"/>
    <lineage>
        <taxon>Bacteria</taxon>
        <taxon>Pseudomonadati</taxon>
        <taxon>Bacteroidota</taxon>
        <taxon>Flavobacteriia</taxon>
        <taxon>Flavobacteriales</taxon>
        <taxon>Flavobacteriaceae</taxon>
        <taxon>Flavobacterium</taxon>
    </lineage>
</organism>
<comment type="caution">
    <text evidence="2">The sequence shown here is derived from an EMBL/GenBank/DDBJ whole genome shotgun (WGS) entry which is preliminary data.</text>
</comment>
<dbReference type="InterPro" id="IPR049065">
    <property type="entry name" value="Nakanori"/>
</dbReference>
<feature type="region of interest" description="Disordered" evidence="1">
    <location>
        <begin position="29"/>
        <end position="50"/>
    </location>
</feature>
<protein>
    <submittedName>
        <fullName evidence="2">Thiol-activated cytolysin</fullName>
    </submittedName>
</protein>
<sequence>MNFLKLNAKWALLAVMQLSVLSCNKEDVATKGSDNEGKELKQGSIHDGPKSELQISRRIVSSPQDQAESSSCKTIEESYNKTFDNFSKLGGGTHLLWPGNIVQGSTIISGNLASIPIDPKGRNVIEVKVDAFSSNESKPSSLEVEDPTAGKVQGALEKILNSYYTSGTKFPANYAVEIQRTYDSKQLQVALGVGYTGPSVGLSASLGINFKKNKTYYAVTLKQKFFNVSVSAKPGLQGDFGWIKKGYPRAEFDKYIGPNNPAVYISSVTYGRLYTLVYESDESSFEMEQALNFAYKNPAATISVDQKSKYSTTLQNTKVYAKQLGGNAAGGLDAAFGAFAGNFEKVRDFVVNGAEVSKDNPGYPIEYTAVNIESNLDATHNVNGVSTYSECEESLYTTKTLEDAKKGVDKLHEEYGYNSCAKIIIFNNTDREIILKNYTPWSGSGFLNLPPSSIPAGKYGYALAVNQYGTSKGTYNQISYSFDDKTISFGSYAPVEAGRNNNVLVGFKEITENELYDNSVRPSMEKLENNIRIRGSIGAKAAPYVNFTIIGKGNSRIN</sequence>
<dbReference type="InterPro" id="IPR036359">
    <property type="entry name" value="Thiol_cytolysin_sf"/>
</dbReference>
<dbReference type="Pfam" id="PF21230">
    <property type="entry name" value="Nakanori"/>
    <property type="match status" value="1"/>
</dbReference>
<dbReference type="InterPro" id="IPR036363">
    <property type="entry name" value="Thiol_cytolysin_ab_sf"/>
</dbReference>
<dbReference type="InterPro" id="IPR001869">
    <property type="entry name" value="Thiol_cytolysin"/>
</dbReference>
<reference evidence="2 3" key="1">
    <citation type="journal article" date="2017" name="Infect. Genet. Evol.">
        <title>Comparative genome analysis of fish pathogen Flavobacterium columnare reveals extensive sequence diversity within the species.</title>
        <authorList>
            <person name="Kayansamruaj P."/>
            <person name="Dong H.T."/>
            <person name="Hirono I."/>
            <person name="Kondo H."/>
            <person name="Senapin S."/>
            <person name="Rodkhum C."/>
        </authorList>
    </citation>
    <scope>NUCLEOTIDE SEQUENCE [LARGE SCALE GENOMIC DNA]</scope>
    <source>
        <strain evidence="2 3">1215</strain>
    </source>
</reference>
<gene>
    <name evidence="2" type="ORF">BWK59_07440</name>
</gene>
<dbReference type="Gene3D" id="3.90.840.10">
    <property type="entry name" value="Thiol-activated cytolysin superfamily/Thiol-activated cytolysin, alpha-beta domain"/>
    <property type="match status" value="1"/>
</dbReference>
<dbReference type="EMBL" id="MTCZ01000059">
    <property type="protein sequence ID" value="OWP84039.1"/>
    <property type="molecule type" value="Genomic_DNA"/>
</dbReference>
<dbReference type="GO" id="GO:0015485">
    <property type="term" value="F:cholesterol binding"/>
    <property type="evidence" value="ECO:0007669"/>
    <property type="project" value="InterPro"/>
</dbReference>
<evidence type="ECO:0000256" key="1">
    <source>
        <dbReference type="SAM" id="MobiDB-lite"/>
    </source>
</evidence>
<feature type="compositionally biased region" description="Basic and acidic residues" evidence="1">
    <location>
        <begin position="29"/>
        <end position="41"/>
    </location>
</feature>
<dbReference type="Proteomes" id="UP000197768">
    <property type="component" value="Unassembled WGS sequence"/>
</dbReference>
<dbReference type="Gene3D" id="3.40.30.40">
    <property type="entry name" value="Perfringolysin"/>
    <property type="match status" value="1"/>
</dbReference>
<accession>A0A246GIJ0</accession>
<dbReference type="SUPFAM" id="SSF56978">
    <property type="entry name" value="Perfringolysin"/>
    <property type="match status" value="1"/>
</dbReference>
<evidence type="ECO:0000313" key="3">
    <source>
        <dbReference type="Proteomes" id="UP000197768"/>
    </source>
</evidence>
<dbReference type="Pfam" id="PF01289">
    <property type="entry name" value="Thiol_cytolysin"/>
    <property type="match status" value="1"/>
</dbReference>
<dbReference type="PROSITE" id="PS51257">
    <property type="entry name" value="PROKAR_LIPOPROTEIN"/>
    <property type="match status" value="1"/>
</dbReference>
<dbReference type="AlphaFoldDB" id="A0A246GIJ0"/>
<proteinExistence type="predicted"/>
<dbReference type="RefSeq" id="WP_088392560.1">
    <property type="nucleotide sequence ID" value="NZ_MTCZ01000059.1"/>
</dbReference>
<evidence type="ECO:0000313" key="2">
    <source>
        <dbReference type="EMBL" id="OWP84039.1"/>
    </source>
</evidence>
<name>A0A246GIJ0_9FLAO</name>